<name>A0A0A2TFU3_9BACI</name>
<gene>
    <name evidence="1" type="ORF">N782_15635</name>
</gene>
<dbReference type="RefSeq" id="WP_036815671.1">
    <property type="nucleotide sequence ID" value="NZ_AVBF01000003.1"/>
</dbReference>
<evidence type="ECO:0000313" key="2">
    <source>
        <dbReference type="Proteomes" id="UP000030147"/>
    </source>
</evidence>
<dbReference type="STRING" id="1385514.N782_15635"/>
<comment type="caution">
    <text evidence="1">The sequence shown here is derived from an EMBL/GenBank/DDBJ whole genome shotgun (WGS) entry which is preliminary data.</text>
</comment>
<dbReference type="OrthoDB" id="2943863at2"/>
<organism evidence="1 2">
    <name type="scientific">Pontibacillus yanchengensis Y32</name>
    <dbReference type="NCBI Taxonomy" id="1385514"/>
    <lineage>
        <taxon>Bacteria</taxon>
        <taxon>Bacillati</taxon>
        <taxon>Bacillota</taxon>
        <taxon>Bacilli</taxon>
        <taxon>Bacillales</taxon>
        <taxon>Bacillaceae</taxon>
        <taxon>Pontibacillus</taxon>
    </lineage>
</organism>
<reference evidence="1 2" key="1">
    <citation type="journal article" date="2015" name="Stand. Genomic Sci.">
        <title>High quality draft genome sequence of the moderately halophilic bacterium Pontibacillus yanchengensis Y32(T) and comparison among Pontibacillus genomes.</title>
        <authorList>
            <person name="Huang J."/>
            <person name="Qiao Z.X."/>
            <person name="Tang J.W."/>
            <person name="Wang G."/>
        </authorList>
    </citation>
    <scope>NUCLEOTIDE SEQUENCE [LARGE SCALE GENOMIC DNA]</scope>
    <source>
        <strain evidence="1 2">Y32</strain>
    </source>
</reference>
<dbReference type="Proteomes" id="UP000030147">
    <property type="component" value="Unassembled WGS sequence"/>
</dbReference>
<sequence length="124" mass="14190">MRKRKGQSSTYSHMYSLCNKHMNQYILAQLADGEHVDGIITGVDGDYLYLAIPTSAEQQNTFEHNSPAYPPYSSSPSSFRQYENANIIGRYEHSSNQSYQPPQRFQRLILPLSVLVTVNALPWY</sequence>
<protein>
    <submittedName>
        <fullName evidence="1">Uncharacterized protein</fullName>
    </submittedName>
</protein>
<dbReference type="EMBL" id="AVBF01000003">
    <property type="protein sequence ID" value="KGP74404.1"/>
    <property type="molecule type" value="Genomic_DNA"/>
</dbReference>
<dbReference type="eggNOG" id="ENOG5032S6I">
    <property type="taxonomic scope" value="Bacteria"/>
</dbReference>
<keyword evidence="2" id="KW-1185">Reference proteome</keyword>
<accession>A0A0A2TFU3</accession>
<proteinExistence type="predicted"/>
<evidence type="ECO:0000313" key="1">
    <source>
        <dbReference type="EMBL" id="KGP74404.1"/>
    </source>
</evidence>
<dbReference type="AlphaFoldDB" id="A0A0A2TFU3"/>